<feature type="region of interest" description="Disordered" evidence="1">
    <location>
        <begin position="436"/>
        <end position="458"/>
    </location>
</feature>
<dbReference type="PANTHER" id="PTHR43135">
    <property type="entry name" value="ALPHA-D-RIBOSE 1-METHYLPHOSPHONATE 5-TRIPHOSPHATE DIPHOSPHATASE"/>
    <property type="match status" value="1"/>
</dbReference>
<dbReference type="PANTHER" id="PTHR43135:SF3">
    <property type="entry name" value="ALPHA-D-RIBOSE 1-METHYLPHOSPHONATE 5-TRIPHOSPHATE DIPHOSPHATASE"/>
    <property type="match status" value="1"/>
</dbReference>
<accession>A0A6J4TY90</accession>
<dbReference type="InterPro" id="IPR011059">
    <property type="entry name" value="Metal-dep_hydrolase_composite"/>
</dbReference>
<dbReference type="SUPFAM" id="SSF51556">
    <property type="entry name" value="Metallo-dependent hydrolases"/>
    <property type="match status" value="1"/>
</dbReference>
<dbReference type="Pfam" id="PF01979">
    <property type="entry name" value="Amidohydro_1"/>
    <property type="match status" value="1"/>
</dbReference>
<dbReference type="GO" id="GO:0016810">
    <property type="term" value="F:hydrolase activity, acting on carbon-nitrogen (but not peptide) bonds"/>
    <property type="evidence" value="ECO:0007669"/>
    <property type="project" value="InterPro"/>
</dbReference>
<dbReference type="Gene3D" id="2.30.40.10">
    <property type="entry name" value="Urease, subunit C, domain 1"/>
    <property type="match status" value="1"/>
</dbReference>
<dbReference type="InterPro" id="IPR051781">
    <property type="entry name" value="Metallo-dep_Hydrolase"/>
</dbReference>
<dbReference type="InterPro" id="IPR006680">
    <property type="entry name" value="Amidohydro-rel"/>
</dbReference>
<organism evidence="3">
    <name type="scientific">uncultured Sphingosinicella sp</name>
    <dbReference type="NCBI Taxonomy" id="478748"/>
    <lineage>
        <taxon>Bacteria</taxon>
        <taxon>Pseudomonadati</taxon>
        <taxon>Pseudomonadota</taxon>
        <taxon>Alphaproteobacteria</taxon>
        <taxon>Sphingomonadales</taxon>
        <taxon>Sphingosinicellaceae</taxon>
        <taxon>Sphingosinicella</taxon>
        <taxon>environmental samples</taxon>
    </lineage>
</organism>
<dbReference type="Gene3D" id="3.20.20.140">
    <property type="entry name" value="Metal-dependent hydrolases"/>
    <property type="match status" value="1"/>
</dbReference>
<dbReference type="InterPro" id="IPR032466">
    <property type="entry name" value="Metal_Hydrolase"/>
</dbReference>
<evidence type="ECO:0000256" key="1">
    <source>
        <dbReference type="SAM" id="MobiDB-lite"/>
    </source>
</evidence>
<proteinExistence type="predicted"/>
<dbReference type="SUPFAM" id="SSF51338">
    <property type="entry name" value="Composite domain of metallo-dependent hydrolases"/>
    <property type="match status" value="1"/>
</dbReference>
<dbReference type="InterPro" id="IPR008979">
    <property type="entry name" value="Galactose-bd-like_sf"/>
</dbReference>
<protein>
    <recommendedName>
        <fullName evidence="2">Amidohydrolase-related domain-containing protein</fullName>
    </recommendedName>
</protein>
<sequence>MIWRVLLLLWLLAATGIGAAPPRESATLIRGARIFDGSGAPATVGDVLIRGERIAAVGRKLRAPRHARIVDGRGMTLMPGLHDLHTHLRASGFSAPEDLGKAYAGHLLHGVTTVNDFSVSGEMLAPIRDMTRPGGIAAPNLKLAIRLGVPGGHGTEYGWGSFFTMQAATPRAAEVAMARALPYRPDVIKVFADGWRYGRNPDLNSMSQPTLAAIVAKAHAANIPVITHTVTLEGAKVAAAAGVDALGHGIGDALVDDQLIALMKANGTAYVPTMVVYEPQQDRAFAPGEWRNLRRAERTREEARIKGGMEPIPELEIRRWEILKENLRRLKAGGVRVGIGTDAGIGGVYQGSSAVREIRLLTMLGYTPAEALAAATSISAGILRQSQDHGRIAPGQRADLLLVAGRPDQRIEDLYEVRRVFVSGREMPLEPLRQMTEAEGPSPLPVHRMTGPIDTGMGRDGRTDLETLPMETNEAGVDHSHLHHVRGRQDGRMFLFANMGAAPQPFANLILPLTKGGVHLADASGFSGIAFDARGTGRYAMLLESYGLEQRASFRAPFEAGENAREVRIPFSALQSPDPQARLDLARLRSLIVRLEGEPGGTASLELGNVRFYK</sequence>
<evidence type="ECO:0000313" key="3">
    <source>
        <dbReference type="EMBL" id="CAA9535651.1"/>
    </source>
</evidence>
<name>A0A6J4TY90_9SPHN</name>
<dbReference type="SUPFAM" id="SSF49785">
    <property type="entry name" value="Galactose-binding domain-like"/>
    <property type="match status" value="1"/>
</dbReference>
<reference evidence="3" key="1">
    <citation type="submission" date="2020-02" db="EMBL/GenBank/DDBJ databases">
        <authorList>
            <person name="Meier V. D."/>
        </authorList>
    </citation>
    <scope>NUCLEOTIDE SEQUENCE</scope>
    <source>
        <strain evidence="3">AVDCRST_MAG23</strain>
    </source>
</reference>
<dbReference type="AlphaFoldDB" id="A0A6J4TY90"/>
<dbReference type="EMBL" id="CADCWD010000055">
    <property type="protein sequence ID" value="CAA9535651.1"/>
    <property type="molecule type" value="Genomic_DNA"/>
</dbReference>
<evidence type="ECO:0000259" key="2">
    <source>
        <dbReference type="Pfam" id="PF01979"/>
    </source>
</evidence>
<feature type="domain" description="Amidohydrolase-related" evidence="2">
    <location>
        <begin position="76"/>
        <end position="426"/>
    </location>
</feature>
<gene>
    <name evidence="3" type="ORF">AVDCRST_MAG23-1831</name>
</gene>